<feature type="transmembrane region" description="Helical" evidence="1">
    <location>
        <begin position="352"/>
        <end position="373"/>
    </location>
</feature>
<accession>A0A9P1DGE3</accession>
<dbReference type="AlphaFoldDB" id="A0A9P1DGE3"/>
<comment type="caution">
    <text evidence="2">The sequence shown here is derived from an EMBL/GenBank/DDBJ whole genome shotgun (WGS) entry which is preliminary data.</text>
</comment>
<feature type="non-terminal residue" evidence="2">
    <location>
        <position position="1"/>
    </location>
</feature>
<evidence type="ECO:0000313" key="3">
    <source>
        <dbReference type="EMBL" id="CAL1161538.1"/>
    </source>
</evidence>
<reference evidence="3" key="2">
    <citation type="submission" date="2024-04" db="EMBL/GenBank/DDBJ databases">
        <authorList>
            <person name="Chen Y."/>
            <person name="Shah S."/>
            <person name="Dougan E. K."/>
            <person name="Thang M."/>
            <person name="Chan C."/>
        </authorList>
    </citation>
    <scope>NUCLEOTIDE SEQUENCE [LARGE SCALE GENOMIC DNA]</scope>
</reference>
<dbReference type="EMBL" id="CAMXCT010004220">
    <property type="protein sequence ID" value="CAI4008163.1"/>
    <property type="molecule type" value="Genomic_DNA"/>
</dbReference>
<sequence length="450" mass="50312">HARQSINADDAALLTKSLNEASRAERSNLLLRVTVGSQCISPLFWALRSGAHTAAKTMLEDMLTIRADRDRYYYGVNDIFRLQPDVIEDILLEAPLLSVTLLNGLIWRSHKTKAKRSFFLDRVLTMVSFVVFLLATCFLTQPALQENPTAETSLAVARILVYSLGFVRLLYWHTSEIFRSYRQKDTEKAFALRLPRYLVAGGPELFSFFLMLNMIAMMAVEPLFHCLGMKGTISYTCEAWTDAMSLAYEMLVVLGIFLYAIIVADIANISIQLCEFKVLCSHAFKQVVLCLGAVTCVLTIFAFAISSMTREATLLTSKEFAGMGCTMTSLVQLAVGIMDMEKIGSISGESPYFLVVLVAYMLVVYSFFFNLLVSQFCGIYTALAADIQGYAMLARGEVILDTLKAIPMKRWQHFITSLRLDQRVDFEEGDIGLPGGIKTWEPSLAHPTTQ</sequence>
<dbReference type="OrthoDB" id="414811at2759"/>
<gene>
    <name evidence="2" type="ORF">C1SCF055_LOCUS33628</name>
</gene>
<feature type="transmembrane region" description="Helical" evidence="1">
    <location>
        <begin position="283"/>
        <end position="308"/>
    </location>
</feature>
<feature type="transmembrane region" description="Helical" evidence="1">
    <location>
        <begin position="119"/>
        <end position="141"/>
    </location>
</feature>
<evidence type="ECO:0000313" key="2">
    <source>
        <dbReference type="EMBL" id="CAI4008163.1"/>
    </source>
</evidence>
<protein>
    <submittedName>
        <fullName evidence="2">Uncharacterized protein</fullName>
    </submittedName>
</protein>
<organism evidence="2">
    <name type="scientific">Cladocopium goreaui</name>
    <dbReference type="NCBI Taxonomy" id="2562237"/>
    <lineage>
        <taxon>Eukaryota</taxon>
        <taxon>Sar</taxon>
        <taxon>Alveolata</taxon>
        <taxon>Dinophyceae</taxon>
        <taxon>Suessiales</taxon>
        <taxon>Symbiodiniaceae</taxon>
        <taxon>Cladocopium</taxon>
    </lineage>
</organism>
<feature type="non-terminal residue" evidence="2">
    <location>
        <position position="450"/>
    </location>
</feature>
<dbReference type="EMBL" id="CAMXCT020004220">
    <property type="protein sequence ID" value="CAL1161538.1"/>
    <property type="molecule type" value="Genomic_DNA"/>
</dbReference>
<reference evidence="2" key="1">
    <citation type="submission" date="2022-10" db="EMBL/GenBank/DDBJ databases">
        <authorList>
            <person name="Chen Y."/>
            <person name="Dougan E. K."/>
            <person name="Chan C."/>
            <person name="Rhodes N."/>
            <person name="Thang M."/>
        </authorList>
    </citation>
    <scope>NUCLEOTIDE SEQUENCE</scope>
</reference>
<feature type="transmembrane region" description="Helical" evidence="1">
    <location>
        <begin position="250"/>
        <end position="271"/>
    </location>
</feature>
<proteinExistence type="predicted"/>
<evidence type="ECO:0000256" key="1">
    <source>
        <dbReference type="SAM" id="Phobius"/>
    </source>
</evidence>
<feature type="transmembrane region" description="Helical" evidence="1">
    <location>
        <begin position="194"/>
        <end position="220"/>
    </location>
</feature>
<keyword evidence="1" id="KW-0812">Transmembrane</keyword>
<name>A0A9P1DGE3_9DINO</name>
<keyword evidence="1" id="KW-0472">Membrane</keyword>
<keyword evidence="1" id="KW-1133">Transmembrane helix</keyword>
<feature type="transmembrane region" description="Helical" evidence="1">
    <location>
        <begin position="153"/>
        <end position="173"/>
    </location>
</feature>